<feature type="chain" id="PRO_5030953964" evidence="2">
    <location>
        <begin position="25"/>
        <end position="190"/>
    </location>
</feature>
<name>A0A7W3FPN8_9GAMM</name>
<dbReference type="RefSeq" id="WP_182340724.1">
    <property type="nucleotide sequence ID" value="NZ_JACGXS010000010.1"/>
</dbReference>
<gene>
    <name evidence="3" type="ORF">H4O11_16200</name>
</gene>
<feature type="compositionally biased region" description="Low complexity" evidence="1">
    <location>
        <begin position="26"/>
        <end position="38"/>
    </location>
</feature>
<feature type="compositionally biased region" description="Low complexity" evidence="1">
    <location>
        <begin position="50"/>
        <end position="66"/>
    </location>
</feature>
<proteinExistence type="predicted"/>
<dbReference type="Proteomes" id="UP000547058">
    <property type="component" value="Unassembled WGS sequence"/>
</dbReference>
<comment type="caution">
    <text evidence="3">The sequence shown here is derived from an EMBL/GenBank/DDBJ whole genome shotgun (WGS) entry which is preliminary data.</text>
</comment>
<reference evidence="3 4" key="1">
    <citation type="submission" date="2020-08" db="EMBL/GenBank/DDBJ databases">
        <title>Stenotrophomonas tumulicola JCM 30961.</title>
        <authorList>
            <person name="Deng Y."/>
        </authorList>
    </citation>
    <scope>NUCLEOTIDE SEQUENCE [LARGE SCALE GENOMIC DNA]</scope>
    <source>
        <strain evidence="3 4">JCM 30961</strain>
    </source>
</reference>
<dbReference type="InterPro" id="IPR025091">
    <property type="entry name" value="DUF4019"/>
</dbReference>
<protein>
    <submittedName>
        <fullName evidence="3">DUF4019 domain-containing protein</fullName>
    </submittedName>
</protein>
<feature type="region of interest" description="Disordered" evidence="1">
    <location>
        <begin position="26"/>
        <end position="71"/>
    </location>
</feature>
<evidence type="ECO:0000256" key="2">
    <source>
        <dbReference type="SAM" id="SignalP"/>
    </source>
</evidence>
<organism evidence="3 4">
    <name type="scientific">Stenotrophomonas tumulicola</name>
    <dbReference type="NCBI Taxonomy" id="1685415"/>
    <lineage>
        <taxon>Bacteria</taxon>
        <taxon>Pseudomonadati</taxon>
        <taxon>Pseudomonadota</taxon>
        <taxon>Gammaproteobacteria</taxon>
        <taxon>Lysobacterales</taxon>
        <taxon>Lysobacteraceae</taxon>
        <taxon>Stenotrophomonas</taxon>
    </lineage>
</organism>
<dbReference type="AlphaFoldDB" id="A0A7W3FPN8"/>
<sequence>MKRFPLSLSMLVPLSLALAAPAIAQQPAAQAAARSTPVQPAPTATPAPSRPATAPAPALTPAQQAALEKQNAEMQQAALRVAQLVDGNRAGEAWDGASTVARKAQKRDEFLKIVGADRARLGALVGRGQPSISRVKYNGDATVPEGLYVSVTFPTRFANSAQPVRELVSFRLDEDQVWRLSGYSVRPPGA</sequence>
<dbReference type="Pfam" id="PF13211">
    <property type="entry name" value="DUF4019"/>
    <property type="match status" value="1"/>
</dbReference>
<keyword evidence="4" id="KW-1185">Reference proteome</keyword>
<evidence type="ECO:0000313" key="3">
    <source>
        <dbReference type="EMBL" id="MBA8683342.1"/>
    </source>
</evidence>
<keyword evidence="2" id="KW-0732">Signal</keyword>
<feature type="compositionally biased region" description="Pro residues" evidence="1">
    <location>
        <begin position="39"/>
        <end position="49"/>
    </location>
</feature>
<evidence type="ECO:0000313" key="4">
    <source>
        <dbReference type="Proteomes" id="UP000547058"/>
    </source>
</evidence>
<dbReference type="EMBL" id="JACGXS010000010">
    <property type="protein sequence ID" value="MBA8683342.1"/>
    <property type="molecule type" value="Genomic_DNA"/>
</dbReference>
<evidence type="ECO:0000256" key="1">
    <source>
        <dbReference type="SAM" id="MobiDB-lite"/>
    </source>
</evidence>
<feature type="signal peptide" evidence="2">
    <location>
        <begin position="1"/>
        <end position="24"/>
    </location>
</feature>
<accession>A0A7W3FPN8</accession>